<evidence type="ECO:0000313" key="1">
    <source>
        <dbReference type="EMBL" id="RAI79326.1"/>
    </source>
</evidence>
<evidence type="ECO:0000313" key="2">
    <source>
        <dbReference type="Proteomes" id="UP000229523"/>
    </source>
</evidence>
<organism evidence="1 2">
    <name type="scientific">Macrococcoides goetzii</name>
    <dbReference type="NCBI Taxonomy" id="1891097"/>
    <lineage>
        <taxon>Bacteria</taxon>
        <taxon>Bacillati</taxon>
        <taxon>Bacillota</taxon>
        <taxon>Bacilli</taxon>
        <taxon>Bacillales</taxon>
        <taxon>Staphylococcaceae</taxon>
        <taxon>Macrococcoides</taxon>
    </lineage>
</organism>
<accession>A0A2G5NV54</accession>
<name>A0A2G5NV54_9STAP</name>
<dbReference type="AlphaFoldDB" id="A0A2G5NV54"/>
<dbReference type="Proteomes" id="UP000229523">
    <property type="component" value="Unassembled WGS sequence"/>
</dbReference>
<dbReference type="EMBL" id="MJBI02000009">
    <property type="protein sequence ID" value="RAI79326.1"/>
    <property type="molecule type" value="Genomic_DNA"/>
</dbReference>
<comment type="caution">
    <text evidence="1">The sequence shown here is derived from an EMBL/GenBank/DDBJ whole genome shotgun (WGS) entry which is preliminary data.</text>
</comment>
<proteinExistence type="predicted"/>
<keyword evidence="2" id="KW-1185">Reference proteome</keyword>
<gene>
    <name evidence="1" type="ORF">BFS35_012260</name>
</gene>
<sequence>MYLKPGALYDKEEIKRCELVKIKENMYQIIKISNNKNIWACGVTEHEAKRFKRMNKLFYKDELQRMNAYGQ</sequence>
<reference evidence="1 2" key="1">
    <citation type="journal article" date="2018" name="Front. Microbiol.">
        <title>Description and Comparative Genomics of Macrococcus caseolyticus subsp. hominis subsp. nov., Macrococcus goetzii sp. nov., Macrococcus epidermidis sp. nov., and Macrococcus bohemicus sp. nov., Novel Macrococci From Human Clinical Material With Virulence Potential and Suspected Uptake of Foreign DNA by Natural Transformation.</title>
        <authorList>
            <person name="Maslanova I."/>
            <person name="Wertheimer Z."/>
            <person name="Sedlacek I."/>
            <person name="Svec P."/>
            <person name="Indrakova A."/>
            <person name="Kovarovic V."/>
            <person name="Schumann P."/>
            <person name="Sproer C."/>
            <person name="Kralova S."/>
            <person name="Sedo O."/>
            <person name="Kristofova L."/>
            <person name="Vrbovska V."/>
            <person name="Fuzik T."/>
            <person name="Petras P."/>
            <person name="Zdrahal Z."/>
            <person name="Ruzickova V."/>
            <person name="Doskar J."/>
            <person name="Pantucek R."/>
        </authorList>
    </citation>
    <scope>NUCLEOTIDE SEQUENCE [LARGE SCALE GENOMIC DNA]</scope>
    <source>
        <strain evidence="1 2">CCM 4927</strain>
    </source>
</reference>
<dbReference type="RefSeq" id="WP_099576819.1">
    <property type="nucleotide sequence ID" value="NZ_MJBI02000009.1"/>
</dbReference>
<protein>
    <submittedName>
        <fullName evidence="1">Uncharacterized protein</fullName>
    </submittedName>
</protein>